<protein>
    <submittedName>
        <fullName evidence="2">Uncharacterized protein</fullName>
    </submittedName>
</protein>
<gene>
    <name evidence="2" type="ORF">CORC01_08070</name>
</gene>
<keyword evidence="3" id="KW-1185">Reference proteome</keyword>
<dbReference type="Proteomes" id="UP000176998">
    <property type="component" value="Unassembled WGS sequence"/>
</dbReference>
<dbReference type="AlphaFoldDB" id="A0A1G4B5M6"/>
<evidence type="ECO:0000313" key="2">
    <source>
        <dbReference type="EMBL" id="OHE96613.1"/>
    </source>
</evidence>
<feature type="compositionally biased region" description="Basic and acidic residues" evidence="1">
    <location>
        <begin position="9"/>
        <end position="20"/>
    </location>
</feature>
<dbReference type="RefSeq" id="XP_022473769.1">
    <property type="nucleotide sequence ID" value="XM_022619705.1"/>
</dbReference>
<organism evidence="2 3">
    <name type="scientific">Colletotrichum orchidophilum</name>
    <dbReference type="NCBI Taxonomy" id="1209926"/>
    <lineage>
        <taxon>Eukaryota</taxon>
        <taxon>Fungi</taxon>
        <taxon>Dikarya</taxon>
        <taxon>Ascomycota</taxon>
        <taxon>Pezizomycotina</taxon>
        <taxon>Sordariomycetes</taxon>
        <taxon>Hypocreomycetidae</taxon>
        <taxon>Glomerellales</taxon>
        <taxon>Glomerellaceae</taxon>
        <taxon>Colletotrichum</taxon>
    </lineage>
</organism>
<comment type="caution">
    <text evidence="2">The sequence shown here is derived from an EMBL/GenBank/DDBJ whole genome shotgun (WGS) entry which is preliminary data.</text>
</comment>
<evidence type="ECO:0000256" key="1">
    <source>
        <dbReference type="SAM" id="MobiDB-lite"/>
    </source>
</evidence>
<feature type="region of interest" description="Disordered" evidence="1">
    <location>
        <begin position="1"/>
        <end position="21"/>
    </location>
</feature>
<proteinExistence type="predicted"/>
<dbReference type="GeneID" id="34561215"/>
<dbReference type="EMBL" id="MJBS01000067">
    <property type="protein sequence ID" value="OHE96613.1"/>
    <property type="molecule type" value="Genomic_DNA"/>
</dbReference>
<accession>A0A1G4B5M6</accession>
<evidence type="ECO:0000313" key="3">
    <source>
        <dbReference type="Proteomes" id="UP000176998"/>
    </source>
</evidence>
<reference evidence="2 3" key="1">
    <citation type="submission" date="2016-09" db="EMBL/GenBank/DDBJ databases">
        <authorList>
            <person name="Capua I."/>
            <person name="De Benedictis P."/>
            <person name="Joannis T."/>
            <person name="Lombin L.H."/>
            <person name="Cattoli G."/>
        </authorList>
    </citation>
    <scope>NUCLEOTIDE SEQUENCE [LARGE SCALE GENOMIC DNA]</scope>
    <source>
        <strain evidence="2 3">IMI 309357</strain>
    </source>
</reference>
<name>A0A1G4B5M6_9PEZI</name>
<sequence length="77" mass="8792">MKSVPPVKIEPESADARARCGPEAMQDEAVGRAIMMREKEMRETRRCKWEAEKKRQKRTGVATCAEWPKVDEEDEGG</sequence>